<feature type="transmembrane region" description="Helical" evidence="8">
    <location>
        <begin position="605"/>
        <end position="629"/>
    </location>
</feature>
<evidence type="ECO:0000256" key="8">
    <source>
        <dbReference type="SAM" id="Phobius"/>
    </source>
</evidence>
<feature type="region of interest" description="Disordered" evidence="7">
    <location>
        <begin position="1"/>
        <end position="129"/>
    </location>
</feature>
<feature type="transmembrane region" description="Helical" evidence="8">
    <location>
        <begin position="523"/>
        <end position="549"/>
    </location>
</feature>
<dbReference type="SUPFAM" id="SSF82866">
    <property type="entry name" value="Multidrug efflux transporter AcrB transmembrane domain"/>
    <property type="match status" value="2"/>
</dbReference>
<feature type="transmembrane region" description="Helical" evidence="8">
    <location>
        <begin position="1130"/>
        <end position="1154"/>
    </location>
</feature>
<protein>
    <submittedName>
        <fullName evidence="9">Uncharacterized protein</fullName>
    </submittedName>
</protein>
<evidence type="ECO:0000256" key="2">
    <source>
        <dbReference type="ARBA" id="ARBA00022692"/>
    </source>
</evidence>
<feature type="transmembrane region" description="Helical" evidence="8">
    <location>
        <begin position="577"/>
        <end position="599"/>
    </location>
</feature>
<dbReference type="PROSITE" id="PS50156">
    <property type="entry name" value="SSD"/>
    <property type="match status" value="2"/>
</dbReference>
<feature type="compositionally biased region" description="Polar residues" evidence="7">
    <location>
        <begin position="111"/>
        <end position="121"/>
    </location>
</feature>
<accession>A0A8J1U366</accession>
<feature type="transmembrane region" description="Helical" evidence="8">
    <location>
        <begin position="1004"/>
        <end position="1022"/>
    </location>
</feature>
<keyword evidence="10" id="KW-1185">Reference proteome</keyword>
<comment type="similarity">
    <text evidence="6">Belongs to the dispatched family.</text>
</comment>
<proteinExistence type="inferred from homology"/>
<evidence type="ECO:0000256" key="4">
    <source>
        <dbReference type="ARBA" id="ARBA00023136"/>
    </source>
</evidence>
<feature type="compositionally biased region" description="Basic and acidic residues" evidence="7">
    <location>
        <begin position="1"/>
        <end position="22"/>
    </location>
</feature>
<feature type="transmembrane region" description="Helical" evidence="8">
    <location>
        <begin position="1062"/>
        <end position="1080"/>
    </location>
</feature>
<evidence type="ECO:0000256" key="7">
    <source>
        <dbReference type="SAM" id="MobiDB-lite"/>
    </source>
</evidence>
<dbReference type="Pfam" id="PF12349">
    <property type="entry name" value="Sterol-sensing"/>
    <property type="match status" value="1"/>
</dbReference>
<dbReference type="GO" id="GO:0016020">
    <property type="term" value="C:membrane"/>
    <property type="evidence" value="ECO:0007669"/>
    <property type="project" value="UniProtKB-SubCell"/>
</dbReference>
<evidence type="ECO:0000313" key="9">
    <source>
        <dbReference type="EMBL" id="CAH1790939.1"/>
    </source>
</evidence>
<evidence type="ECO:0000256" key="5">
    <source>
        <dbReference type="ARBA" id="ARBA00023180"/>
    </source>
</evidence>
<feature type="transmembrane region" description="Helical" evidence="8">
    <location>
        <begin position="684"/>
        <end position="704"/>
    </location>
</feature>
<gene>
    <name evidence="9" type="ORF">OFUS_LOCUS16090</name>
</gene>
<keyword evidence="4 8" id="KW-0472">Membrane</keyword>
<evidence type="ECO:0000256" key="1">
    <source>
        <dbReference type="ARBA" id="ARBA00004141"/>
    </source>
</evidence>
<dbReference type="InterPro" id="IPR052081">
    <property type="entry name" value="Dispatched_Hh_regulator"/>
</dbReference>
<name>A0A8J1U366_OWEFU</name>
<feature type="transmembrane region" description="Helical" evidence="8">
    <location>
        <begin position="1101"/>
        <end position="1124"/>
    </location>
</feature>
<keyword evidence="3 8" id="KW-1133">Transmembrane helix</keyword>
<feature type="transmembrane region" description="Helical" evidence="8">
    <location>
        <begin position="496"/>
        <end position="517"/>
    </location>
</feature>
<feature type="transmembrane region" description="Helical" evidence="8">
    <location>
        <begin position="471"/>
        <end position="489"/>
    </location>
</feature>
<dbReference type="PANTHER" id="PTHR45951:SF7">
    <property type="entry name" value="SSD DOMAIN-CONTAINING PROTEIN"/>
    <property type="match status" value="1"/>
</dbReference>
<dbReference type="InterPro" id="IPR000731">
    <property type="entry name" value="SSD"/>
</dbReference>
<feature type="transmembrane region" description="Helical" evidence="8">
    <location>
        <begin position="210"/>
        <end position="232"/>
    </location>
</feature>
<evidence type="ECO:0000256" key="6">
    <source>
        <dbReference type="ARBA" id="ARBA00038046"/>
    </source>
</evidence>
<sequence>MAEHEDGTDMDSKSNDKNKGADDELISSTEDAEQNEIDLDRALDYIEDKDNSSTAEESAKEAGSRNERTGVDSVILPNEENNDKENGLDVERNKSSASEEMKEQKENEGELQSSIKTTNDNKSMEKEKDNVIDDNVSNRTEASDNISTYTEEQKVDLDKNPCEDDVDVEKGYLEKSIGKAGKETPNAGMDTADKEKEPIRFCKFIAEKPCVAFGIALGGHILLTLVTGILFVSGYDILPTNFKAVPLDLTNDDHFLRGEAWNNKDDDPTIHSKLVSGTVLQKQAFKYQAIELMYEIPNGNVFTKATLEKIAEVEQSIFDLPNFGDYCLAASDGSCKKASSIIRFFDGSYSALSVSLNDPTFENIPAALNFANTSDHTKSGLQYHLGKEANVDIATNAASSAITRSVIYLGWPLDGYDNFEDRQTEQTDKIENFLMDTVRAKLYELIDTGVGDADFIFNCRILYTEDLNSQVILDMMLAGGSFTFIFGFMCFQTKSLFISGFAIMSILTSFLGANMIYRIVLDYAYFGIFHVLSVFIILGIGADDIFVFYDTWRASELGNYPTLAHRLSDCYKKAAKAMFITSLTTMCAFFASALSPLLAVSSFGLFSGILVFVNYCSVVIFFPTVVAVYHVKYEHWTWPCCRPCTSAKITPSESKKNLVEEIKTKNIIVTFFEEKYFRFVTHKIIRWVIMVFFTGLLGFFIYYATLLKPDEESVKIYKEDTNYGKANLKRLNAFKPSSEDDIIHVYLVWGLKNQDRSMCHKTDFENCTGTTVWDNGFDLNPAPAQKAIKELCHRLRTLSNEENENLHIRRDTVTNQLEIQCFVENMDTFLQDESTTLNALNVPKYPTGTNLSLPTTSERITTIMQANPHVYDLSKKSDTFYRYFEVALSYWLSNRYSGAPSSDYETFYSLIGEADDSVDTQEIGTTGYYYATRLRYAAIMINTTLPYGNIGYEFGLPVVDAWETFFNDELKKMPPSVQGGFMCTPEKSNSWHWLKVQEVLSKSAIQGIIIGISIAFPVLVLATNNIIIGFIATVSISCITVTIVGLIPLVGWKLGVLESLNLSLVVGLAVDYVVHLAEGYHNSPKVDRLGRTQDMLRDVGISVISGSITTLGASLFMLFAKILFFMQFGLFMFGTIGFAMLYALGFFTTLMGILGPQGNVGSIQPLKTWIWNLFTGRSKKDVKCTHCKGKGFHNPDVK</sequence>
<dbReference type="AlphaFoldDB" id="A0A8J1U366"/>
<organism evidence="9 10">
    <name type="scientific">Owenia fusiformis</name>
    <name type="common">Polychaete worm</name>
    <dbReference type="NCBI Taxonomy" id="6347"/>
    <lineage>
        <taxon>Eukaryota</taxon>
        <taxon>Metazoa</taxon>
        <taxon>Spiralia</taxon>
        <taxon>Lophotrochozoa</taxon>
        <taxon>Annelida</taxon>
        <taxon>Polychaeta</taxon>
        <taxon>Sedentaria</taxon>
        <taxon>Canalipalpata</taxon>
        <taxon>Sabellida</taxon>
        <taxon>Oweniida</taxon>
        <taxon>Oweniidae</taxon>
        <taxon>Owenia</taxon>
    </lineage>
</organism>
<evidence type="ECO:0000313" key="10">
    <source>
        <dbReference type="Proteomes" id="UP000749559"/>
    </source>
</evidence>
<feature type="compositionally biased region" description="Basic and acidic residues" evidence="7">
    <location>
        <begin position="81"/>
        <end position="108"/>
    </location>
</feature>
<dbReference type="GO" id="GO:0022857">
    <property type="term" value="F:transmembrane transporter activity"/>
    <property type="evidence" value="ECO:0007669"/>
    <property type="project" value="TreeGrafter"/>
</dbReference>
<comment type="caution">
    <text evidence="9">The sequence shown here is derived from an EMBL/GenBank/DDBJ whole genome shotgun (WGS) entry which is preliminary data.</text>
</comment>
<dbReference type="InterPro" id="IPR053958">
    <property type="entry name" value="HMGCR/SNAP/NPC1-like_SSD"/>
</dbReference>
<keyword evidence="2 8" id="KW-0812">Transmembrane</keyword>
<dbReference type="Gene3D" id="1.20.1640.10">
    <property type="entry name" value="Multidrug efflux transporter AcrB transmembrane domain"/>
    <property type="match status" value="2"/>
</dbReference>
<feature type="compositionally biased region" description="Basic and acidic residues" evidence="7">
    <location>
        <begin position="38"/>
        <end position="70"/>
    </location>
</feature>
<dbReference type="PANTHER" id="PTHR45951">
    <property type="entry name" value="PROTEIN DISPATCHED-RELATED"/>
    <property type="match status" value="1"/>
</dbReference>
<comment type="subcellular location">
    <subcellularLocation>
        <location evidence="1">Membrane</location>
        <topology evidence="1">Multi-pass membrane protein</topology>
    </subcellularLocation>
</comment>
<evidence type="ECO:0000256" key="3">
    <source>
        <dbReference type="ARBA" id="ARBA00022989"/>
    </source>
</evidence>
<reference evidence="9" key="1">
    <citation type="submission" date="2022-03" db="EMBL/GenBank/DDBJ databases">
        <authorList>
            <person name="Martin C."/>
        </authorList>
    </citation>
    <scope>NUCLEOTIDE SEQUENCE</scope>
</reference>
<dbReference type="OrthoDB" id="429851at2759"/>
<dbReference type="InterPro" id="IPR004869">
    <property type="entry name" value="MMPL_dom"/>
</dbReference>
<keyword evidence="5" id="KW-0325">Glycoprotein</keyword>
<dbReference type="Proteomes" id="UP000749559">
    <property type="component" value="Unassembled WGS sequence"/>
</dbReference>
<feature type="transmembrane region" description="Helical" evidence="8">
    <location>
        <begin position="1029"/>
        <end position="1050"/>
    </location>
</feature>
<dbReference type="EMBL" id="CAIIXF020000008">
    <property type="protein sequence ID" value="CAH1790939.1"/>
    <property type="molecule type" value="Genomic_DNA"/>
</dbReference>
<dbReference type="Pfam" id="PF03176">
    <property type="entry name" value="MMPL"/>
    <property type="match status" value="1"/>
</dbReference>